<keyword evidence="2" id="KW-0812">Transmembrane</keyword>
<accession>X6LV51</accession>
<dbReference type="AlphaFoldDB" id="X6LV51"/>
<evidence type="ECO:0000313" key="3">
    <source>
        <dbReference type="EMBL" id="ETO05017.1"/>
    </source>
</evidence>
<dbReference type="EMBL" id="ASPP01028629">
    <property type="protein sequence ID" value="ETO05017.1"/>
    <property type="molecule type" value="Genomic_DNA"/>
</dbReference>
<comment type="caution">
    <text evidence="3">The sequence shown here is derived from an EMBL/GenBank/DDBJ whole genome shotgun (WGS) entry which is preliminary data.</text>
</comment>
<feature type="compositionally biased region" description="Low complexity" evidence="1">
    <location>
        <begin position="165"/>
        <end position="183"/>
    </location>
</feature>
<proteinExistence type="predicted"/>
<evidence type="ECO:0000313" key="4">
    <source>
        <dbReference type="Proteomes" id="UP000023152"/>
    </source>
</evidence>
<feature type="region of interest" description="Disordered" evidence="1">
    <location>
        <begin position="163"/>
        <end position="185"/>
    </location>
</feature>
<gene>
    <name evidence="3" type="ORF">RFI_32378</name>
</gene>
<keyword evidence="2" id="KW-1133">Transmembrane helix</keyword>
<evidence type="ECO:0000256" key="1">
    <source>
        <dbReference type="SAM" id="MobiDB-lite"/>
    </source>
</evidence>
<name>X6LV51_RETFI</name>
<organism evidence="3 4">
    <name type="scientific">Reticulomyxa filosa</name>
    <dbReference type="NCBI Taxonomy" id="46433"/>
    <lineage>
        <taxon>Eukaryota</taxon>
        <taxon>Sar</taxon>
        <taxon>Rhizaria</taxon>
        <taxon>Retaria</taxon>
        <taxon>Foraminifera</taxon>
        <taxon>Monothalamids</taxon>
        <taxon>Reticulomyxidae</taxon>
        <taxon>Reticulomyxa</taxon>
    </lineage>
</organism>
<evidence type="ECO:0000256" key="2">
    <source>
        <dbReference type="SAM" id="Phobius"/>
    </source>
</evidence>
<dbReference type="Proteomes" id="UP000023152">
    <property type="component" value="Unassembled WGS sequence"/>
</dbReference>
<sequence>MAITASISIPPLRMLMIVFEKFLQFKYICTYIICNICIYVHIYVYLFIDFFLFKKKIKKKKKKKWGQKISEWSCRNGCRTTWWNTQFVTPFGEENKVTDDFDNDILELLLGSRMSTMPKEEQSSSSSMTSNSESTVIATGSSGVATKPFGSWRLTSDAMPLMEGTNASTSASSTNDNNNNSNNVAPVTLPNAMTTIIRSLCSSKRFCEKKCKHQIQKKMKITVSPKKDSKCCSFFYSKSRSILFFTSYYNICCLKANLLFHYLQPGCVTLLFSFALQRQQLNTHQKRLASCKYLFCKQLSNFLTNGKKYNDLFRAKITSFSVNMLMKE</sequence>
<reference evidence="3 4" key="1">
    <citation type="journal article" date="2013" name="Curr. Biol.">
        <title>The Genome of the Foraminiferan Reticulomyxa filosa.</title>
        <authorList>
            <person name="Glockner G."/>
            <person name="Hulsmann N."/>
            <person name="Schleicher M."/>
            <person name="Noegel A.A."/>
            <person name="Eichinger L."/>
            <person name="Gallinger C."/>
            <person name="Pawlowski J."/>
            <person name="Sierra R."/>
            <person name="Euteneuer U."/>
            <person name="Pillet L."/>
            <person name="Moustafa A."/>
            <person name="Platzer M."/>
            <person name="Groth M."/>
            <person name="Szafranski K."/>
            <person name="Schliwa M."/>
        </authorList>
    </citation>
    <scope>NUCLEOTIDE SEQUENCE [LARGE SCALE GENOMIC DNA]</scope>
</reference>
<keyword evidence="4" id="KW-1185">Reference proteome</keyword>
<feature type="transmembrane region" description="Helical" evidence="2">
    <location>
        <begin position="25"/>
        <end position="53"/>
    </location>
</feature>
<protein>
    <submittedName>
        <fullName evidence="3">Uncharacterized protein</fullName>
    </submittedName>
</protein>
<keyword evidence="2" id="KW-0472">Membrane</keyword>